<dbReference type="VEuPathDB" id="TriTrypDB:LpyrH10_08_0960"/>
<dbReference type="Proteomes" id="UP000037923">
    <property type="component" value="Unassembled WGS sequence"/>
</dbReference>
<comment type="caution">
    <text evidence="2">The sequence shown here is derived from an EMBL/GenBank/DDBJ whole genome shotgun (WGS) entry which is preliminary data.</text>
</comment>
<feature type="compositionally biased region" description="Basic and acidic residues" evidence="1">
    <location>
        <begin position="282"/>
        <end position="296"/>
    </location>
</feature>
<evidence type="ECO:0000313" key="2">
    <source>
        <dbReference type="EMBL" id="KPA80403.1"/>
    </source>
</evidence>
<feature type="compositionally biased region" description="Low complexity" evidence="1">
    <location>
        <begin position="316"/>
        <end position="347"/>
    </location>
</feature>
<protein>
    <submittedName>
        <fullName evidence="2">Uncharacterized protein</fullName>
    </submittedName>
</protein>
<feature type="region of interest" description="Disordered" evidence="1">
    <location>
        <begin position="270"/>
        <end position="391"/>
    </location>
</feature>
<sequence>MLASPEEAYTDYLEHVVTEAGVDPVVVRATLRQLDYDDATIAVIMGEASGTAALSSSSSSTSTLTESSPSVQYSATRPRDAASGSASSVRSGMSHPLVSDARFTQPPSITHESKPPSRAPTSASSLSALGSTASAKKRDESAVLTVGVEDKAGDEADMTSVSRGSEAEPLISSAPTVNLEGDAQADATACSPHAVLRSSWGASAPFELSSLHTQLTSRERDVLSRWMREYRALLLSSAMPRQVSNARADALAKIVPLEEPFDECHPVLHTEASSESSAYESGRGERFSRGCEENGRPPRRSRHADDHRSPKGLGDDSGVSAASSTSSGGFSSDGNIFSSSSLSSSSRGRARVSRRNKDVFPRRSDSPFVHRENNNGCWRRHASSHSGAAPPDAFRHVVPKAKSALFVPTRGVRSPDRSVACVQCTSTERDCRHPYREAQDVRIIRASQSLAGETGRARSSDGVSRSRARQLDMARQTQHTSRAEPANGRRIPVMQAPVRLAVHPRSGLAGGRQTTMLPTFARTDRVALALYYRREWEKQGRRTTVAWRDAA</sequence>
<feature type="compositionally biased region" description="Low complexity" evidence="1">
    <location>
        <begin position="81"/>
        <end position="94"/>
    </location>
</feature>
<feature type="compositionally biased region" description="Low complexity" evidence="1">
    <location>
        <begin position="119"/>
        <end position="134"/>
    </location>
</feature>
<evidence type="ECO:0000313" key="3">
    <source>
        <dbReference type="Proteomes" id="UP000037923"/>
    </source>
</evidence>
<keyword evidence="3" id="KW-1185">Reference proteome</keyword>
<dbReference type="RefSeq" id="XP_015658842.1">
    <property type="nucleotide sequence ID" value="XM_015802398.1"/>
</dbReference>
<accession>A0A0M9G1M4</accession>
<reference evidence="2 3" key="1">
    <citation type="submission" date="2015-07" db="EMBL/GenBank/DDBJ databases">
        <title>High-quality genome of monoxenous trypanosomatid Leptomonas pyrrhocoris.</title>
        <authorList>
            <person name="Flegontov P."/>
            <person name="Butenko A."/>
            <person name="Firsov S."/>
            <person name="Vlcek C."/>
            <person name="Logacheva M.D."/>
            <person name="Field M."/>
            <person name="Filatov D."/>
            <person name="Flegontova O."/>
            <person name="Gerasimov E."/>
            <person name="Jackson A.P."/>
            <person name="Kelly S."/>
            <person name="Opperdoes F."/>
            <person name="O'Reilly A."/>
            <person name="Votypka J."/>
            <person name="Yurchenko V."/>
            <person name="Lukes J."/>
        </authorList>
    </citation>
    <scope>NUCLEOTIDE SEQUENCE [LARGE SCALE GENOMIC DNA]</scope>
    <source>
        <strain evidence="2">H10</strain>
    </source>
</reference>
<feature type="compositionally biased region" description="Low complexity" evidence="1">
    <location>
        <begin position="271"/>
        <end position="281"/>
    </location>
</feature>
<organism evidence="2 3">
    <name type="scientific">Leptomonas pyrrhocoris</name>
    <name type="common">Firebug parasite</name>
    <dbReference type="NCBI Taxonomy" id="157538"/>
    <lineage>
        <taxon>Eukaryota</taxon>
        <taxon>Discoba</taxon>
        <taxon>Euglenozoa</taxon>
        <taxon>Kinetoplastea</taxon>
        <taxon>Metakinetoplastina</taxon>
        <taxon>Trypanosomatida</taxon>
        <taxon>Trypanosomatidae</taxon>
        <taxon>Leishmaniinae</taxon>
        <taxon>Leptomonas</taxon>
    </lineage>
</organism>
<proteinExistence type="predicted"/>
<feature type="compositionally biased region" description="Low complexity" evidence="1">
    <location>
        <begin position="53"/>
        <end position="68"/>
    </location>
</feature>
<dbReference type="AlphaFoldDB" id="A0A0M9G1M4"/>
<dbReference type="GeneID" id="26904938"/>
<feature type="region of interest" description="Disordered" evidence="1">
    <location>
        <begin position="449"/>
        <end position="489"/>
    </location>
</feature>
<name>A0A0M9G1M4_LEPPY</name>
<dbReference type="OMA" id="HPYREAQ"/>
<gene>
    <name evidence="2" type="ORF">ABB37_04647</name>
</gene>
<evidence type="ECO:0000256" key="1">
    <source>
        <dbReference type="SAM" id="MobiDB-lite"/>
    </source>
</evidence>
<dbReference type="OrthoDB" id="266696at2759"/>
<feature type="compositionally biased region" description="Basic and acidic residues" evidence="1">
    <location>
        <begin position="355"/>
        <end position="373"/>
    </location>
</feature>
<feature type="region of interest" description="Disordered" evidence="1">
    <location>
        <begin position="53"/>
        <end position="170"/>
    </location>
</feature>
<dbReference type="EMBL" id="LGTL01000008">
    <property type="protein sequence ID" value="KPA80403.1"/>
    <property type="molecule type" value="Genomic_DNA"/>
</dbReference>